<dbReference type="Proteomes" id="UP001365128">
    <property type="component" value="Unassembled WGS sequence"/>
</dbReference>
<feature type="region of interest" description="Disordered" evidence="1">
    <location>
        <begin position="1"/>
        <end position="33"/>
    </location>
</feature>
<evidence type="ECO:0000256" key="1">
    <source>
        <dbReference type="SAM" id="MobiDB-lite"/>
    </source>
</evidence>
<feature type="transmembrane region" description="Helical" evidence="2">
    <location>
        <begin position="83"/>
        <end position="102"/>
    </location>
</feature>
<accession>A0ABR1M461</accession>
<evidence type="ECO:0000313" key="3">
    <source>
        <dbReference type="EMBL" id="KAK7541694.1"/>
    </source>
</evidence>
<gene>
    <name evidence="3" type="ORF">IWX46DRAFT_168808</name>
</gene>
<proteinExistence type="predicted"/>
<name>A0ABR1M461_9PEZI</name>
<keyword evidence="2" id="KW-0472">Membrane</keyword>
<comment type="caution">
    <text evidence="3">The sequence shown here is derived from an EMBL/GenBank/DDBJ whole genome shotgun (WGS) entry which is preliminary data.</text>
</comment>
<reference evidence="3 4" key="1">
    <citation type="submission" date="2024-04" db="EMBL/GenBank/DDBJ databases">
        <title>Phyllosticta paracitricarpa is synonymous to the EU quarantine fungus P. citricarpa based on phylogenomic analyses.</title>
        <authorList>
            <consortium name="Lawrence Berkeley National Laboratory"/>
            <person name="Van Ingen-Buijs V.A."/>
            <person name="Van Westerhoven A.C."/>
            <person name="Haridas S."/>
            <person name="Skiadas P."/>
            <person name="Martin F."/>
            <person name="Groenewald J.Z."/>
            <person name="Crous P.W."/>
            <person name="Seidl M.F."/>
        </authorList>
    </citation>
    <scope>NUCLEOTIDE SEQUENCE [LARGE SCALE GENOMIC DNA]</scope>
    <source>
        <strain evidence="3 4">CBS 122670</strain>
    </source>
</reference>
<keyword evidence="2" id="KW-0812">Transmembrane</keyword>
<evidence type="ECO:0000313" key="4">
    <source>
        <dbReference type="Proteomes" id="UP001365128"/>
    </source>
</evidence>
<feature type="transmembrane region" description="Helical" evidence="2">
    <location>
        <begin position="138"/>
        <end position="157"/>
    </location>
</feature>
<sequence>MSAARDTGHAVGTEGRGWGGAAKEAMERRRRARSQTLRAIHRTMRCHGAAERPTSSDHSPVAAARDIPTTELGPGRGMSETNFFFKFFFFFYFSLSLFSLAFSRRHLARPLSGRRPSLRSSDLAFCGPPPSLHCSHDTALVVRLALALALALAFRLTRSLA</sequence>
<dbReference type="EMBL" id="JBBPDW010000023">
    <property type="protein sequence ID" value="KAK7541694.1"/>
    <property type="molecule type" value="Genomic_DNA"/>
</dbReference>
<protein>
    <submittedName>
        <fullName evidence="3">Uncharacterized protein</fullName>
    </submittedName>
</protein>
<evidence type="ECO:0000256" key="2">
    <source>
        <dbReference type="SAM" id="Phobius"/>
    </source>
</evidence>
<keyword evidence="4" id="KW-1185">Reference proteome</keyword>
<organism evidence="3 4">
    <name type="scientific">Phyllosticta citricarpa</name>
    <dbReference type="NCBI Taxonomy" id="55181"/>
    <lineage>
        <taxon>Eukaryota</taxon>
        <taxon>Fungi</taxon>
        <taxon>Dikarya</taxon>
        <taxon>Ascomycota</taxon>
        <taxon>Pezizomycotina</taxon>
        <taxon>Dothideomycetes</taxon>
        <taxon>Dothideomycetes incertae sedis</taxon>
        <taxon>Botryosphaeriales</taxon>
        <taxon>Phyllostictaceae</taxon>
        <taxon>Phyllosticta</taxon>
    </lineage>
</organism>
<keyword evidence="2" id="KW-1133">Transmembrane helix</keyword>